<name>A0A139IPF9_9PEZI</name>
<keyword evidence="3" id="KW-0862">Zinc</keyword>
<dbReference type="EMBL" id="LFZO01000031">
    <property type="protein sequence ID" value="KXT16687.1"/>
    <property type="molecule type" value="Genomic_DNA"/>
</dbReference>
<evidence type="ECO:0000259" key="4">
    <source>
        <dbReference type="SMART" id="SM00249"/>
    </source>
</evidence>
<proteinExistence type="predicted"/>
<keyword evidence="2" id="KW-0863">Zinc-finger</keyword>
<organism evidence="5 6">
    <name type="scientific">Pseudocercospora musae</name>
    <dbReference type="NCBI Taxonomy" id="113226"/>
    <lineage>
        <taxon>Eukaryota</taxon>
        <taxon>Fungi</taxon>
        <taxon>Dikarya</taxon>
        <taxon>Ascomycota</taxon>
        <taxon>Pezizomycotina</taxon>
        <taxon>Dothideomycetes</taxon>
        <taxon>Dothideomycetidae</taxon>
        <taxon>Mycosphaerellales</taxon>
        <taxon>Mycosphaerellaceae</taxon>
        <taxon>Pseudocercospora</taxon>
    </lineage>
</organism>
<dbReference type="SMART" id="SM00249">
    <property type="entry name" value="PHD"/>
    <property type="match status" value="1"/>
</dbReference>
<dbReference type="GO" id="GO:0008270">
    <property type="term" value="F:zinc ion binding"/>
    <property type="evidence" value="ECO:0007669"/>
    <property type="project" value="UniProtKB-KW"/>
</dbReference>
<evidence type="ECO:0000256" key="3">
    <source>
        <dbReference type="ARBA" id="ARBA00022833"/>
    </source>
</evidence>
<comment type="caution">
    <text evidence="5">The sequence shown here is derived from an EMBL/GenBank/DDBJ whole genome shotgun (WGS) entry which is preliminary data.</text>
</comment>
<dbReference type="Proteomes" id="UP000073492">
    <property type="component" value="Unassembled WGS sequence"/>
</dbReference>
<dbReference type="InterPro" id="IPR013083">
    <property type="entry name" value="Znf_RING/FYVE/PHD"/>
</dbReference>
<evidence type="ECO:0000313" key="5">
    <source>
        <dbReference type="EMBL" id="KXT16687.1"/>
    </source>
</evidence>
<accession>A0A139IPF9</accession>
<keyword evidence="1" id="KW-0479">Metal-binding</keyword>
<evidence type="ECO:0000313" key="6">
    <source>
        <dbReference type="Proteomes" id="UP000073492"/>
    </source>
</evidence>
<evidence type="ECO:0000256" key="2">
    <source>
        <dbReference type="ARBA" id="ARBA00022771"/>
    </source>
</evidence>
<dbReference type="InterPro" id="IPR001965">
    <property type="entry name" value="Znf_PHD"/>
</dbReference>
<dbReference type="InterPro" id="IPR019786">
    <property type="entry name" value="Zinc_finger_PHD-type_CS"/>
</dbReference>
<protein>
    <recommendedName>
        <fullName evidence="4">Zinc finger PHD-type domain-containing protein</fullName>
    </recommendedName>
</protein>
<evidence type="ECO:0000256" key="1">
    <source>
        <dbReference type="ARBA" id="ARBA00022723"/>
    </source>
</evidence>
<dbReference type="SUPFAM" id="SSF57903">
    <property type="entry name" value="FYVE/PHD zinc finger"/>
    <property type="match status" value="1"/>
</dbReference>
<reference evidence="5 6" key="1">
    <citation type="submission" date="2015-07" db="EMBL/GenBank/DDBJ databases">
        <title>Comparative genomics of the Sigatoka disease complex on banana suggests a link between parallel evolutionary changes in Pseudocercospora fijiensis and Pseudocercospora eumusae and increased virulence on the banana host.</title>
        <authorList>
            <person name="Chang T.-C."/>
            <person name="Salvucci A."/>
            <person name="Crous P.W."/>
            <person name="Stergiopoulos I."/>
        </authorList>
    </citation>
    <scope>NUCLEOTIDE SEQUENCE [LARGE SCALE GENOMIC DNA]</scope>
    <source>
        <strain evidence="5 6">CBS 116634</strain>
    </source>
</reference>
<dbReference type="OrthoDB" id="7765381at2759"/>
<dbReference type="Gene3D" id="3.30.40.10">
    <property type="entry name" value="Zinc/RING finger domain, C3HC4 (zinc finger)"/>
    <property type="match status" value="1"/>
</dbReference>
<feature type="domain" description="Zinc finger PHD-type" evidence="4">
    <location>
        <begin position="51"/>
        <end position="94"/>
    </location>
</feature>
<sequence length="106" mass="11487">MLFGDVVRNKCEVVDPHQTTCNTADLSAQSTANPLLSSHNTPPRSKATQSTCRCGDADEDDMMQCDGNGCGEGFHYLCATKTKDVMVYYCPGCDAKQKKSEEKGKA</sequence>
<gene>
    <name evidence="5" type="ORF">AC579_5250</name>
</gene>
<keyword evidence="6" id="KW-1185">Reference proteome</keyword>
<dbReference type="AlphaFoldDB" id="A0A139IPF9"/>
<dbReference type="PROSITE" id="PS01359">
    <property type="entry name" value="ZF_PHD_1"/>
    <property type="match status" value="1"/>
</dbReference>
<dbReference type="InterPro" id="IPR011011">
    <property type="entry name" value="Znf_FYVE_PHD"/>
</dbReference>